<dbReference type="EMBL" id="MZGX01000024">
    <property type="protein sequence ID" value="OPX42774.1"/>
    <property type="molecule type" value="Genomic_DNA"/>
</dbReference>
<dbReference type="AlphaFoldDB" id="A0A1V4SG55"/>
<dbReference type="InterPro" id="IPR024976">
    <property type="entry name" value="DUF3885"/>
</dbReference>
<keyword evidence="3" id="KW-1185">Reference proteome</keyword>
<evidence type="ECO:0000259" key="1">
    <source>
        <dbReference type="Pfam" id="PF13021"/>
    </source>
</evidence>
<comment type="caution">
    <text evidence="2">The sequence shown here is derived from an EMBL/GenBank/DDBJ whole genome shotgun (WGS) entry which is preliminary data.</text>
</comment>
<dbReference type="STRING" id="48256.CLHUN_32580"/>
<proteinExistence type="predicted"/>
<gene>
    <name evidence="2" type="ORF">CLHUN_32580</name>
</gene>
<evidence type="ECO:0000313" key="3">
    <source>
        <dbReference type="Proteomes" id="UP000191554"/>
    </source>
</evidence>
<dbReference type="Pfam" id="PF13021">
    <property type="entry name" value="DUF3885"/>
    <property type="match status" value="1"/>
</dbReference>
<accession>A0A1V4SG55</accession>
<dbReference type="OrthoDB" id="72213at2"/>
<feature type="domain" description="DUF3885" evidence="1">
    <location>
        <begin position="8"/>
        <end position="205"/>
    </location>
</feature>
<dbReference type="RefSeq" id="WP_080065697.1">
    <property type="nucleotide sequence ID" value="NZ_MZGX01000024.1"/>
</dbReference>
<dbReference type="Proteomes" id="UP000191554">
    <property type="component" value="Unassembled WGS sequence"/>
</dbReference>
<sequence length="218" mass="25780">MRDKLRVESYLKEHFPNIPLESPLFYKAPIGIRFELGVPYRGLNRREYFTYVCLRASMIFQEVFKPEEDMIVVVKKYRSIEPYICINQGEEVFPKYIKNNKFVDQVDSVEIEKYVEADGELSGISTQQTLFCKANDIDYMGMLKAKARQDFGVLPFISDGVFFINAKKNIIFYMYDDRGLDLVAENKESLLPLYKKFNDWILNYDRERINEVFMNKNS</sequence>
<reference evidence="2 3" key="1">
    <citation type="submission" date="2017-03" db="EMBL/GenBank/DDBJ databases">
        <title>Genome sequence of Clostridium hungatei DSM 14427.</title>
        <authorList>
            <person name="Poehlein A."/>
            <person name="Daniel R."/>
        </authorList>
    </citation>
    <scope>NUCLEOTIDE SEQUENCE [LARGE SCALE GENOMIC DNA]</scope>
    <source>
        <strain evidence="2 3">DSM 14427</strain>
    </source>
</reference>
<name>A0A1V4SG55_RUMHU</name>
<protein>
    <recommendedName>
        <fullName evidence="1">DUF3885 domain-containing protein</fullName>
    </recommendedName>
</protein>
<evidence type="ECO:0000313" key="2">
    <source>
        <dbReference type="EMBL" id="OPX42774.1"/>
    </source>
</evidence>
<organism evidence="2 3">
    <name type="scientific">Ruminiclostridium hungatei</name>
    <name type="common">Clostridium hungatei</name>
    <dbReference type="NCBI Taxonomy" id="48256"/>
    <lineage>
        <taxon>Bacteria</taxon>
        <taxon>Bacillati</taxon>
        <taxon>Bacillota</taxon>
        <taxon>Clostridia</taxon>
        <taxon>Eubacteriales</taxon>
        <taxon>Oscillospiraceae</taxon>
        <taxon>Ruminiclostridium</taxon>
    </lineage>
</organism>